<reference evidence="2" key="1">
    <citation type="submission" date="2016-10" db="EMBL/GenBank/DDBJ databases">
        <authorList>
            <person name="Varghese N."/>
            <person name="Submissions S."/>
        </authorList>
    </citation>
    <scope>NUCLEOTIDE SEQUENCE [LARGE SCALE GENOMIC DNA]</scope>
    <source>
        <strain evidence="2">CGMCC 4.3530</strain>
    </source>
</reference>
<keyword evidence="2" id="KW-1185">Reference proteome</keyword>
<proteinExistence type="predicted"/>
<name>A0A1H3G8F3_9PSEU</name>
<dbReference type="RefSeq" id="WP_177226571.1">
    <property type="nucleotide sequence ID" value="NZ_FNOK01000018.1"/>
</dbReference>
<dbReference type="Proteomes" id="UP000199529">
    <property type="component" value="Unassembled WGS sequence"/>
</dbReference>
<accession>A0A1H3G8F3</accession>
<protein>
    <submittedName>
        <fullName evidence="1">Uncharacterized protein</fullName>
    </submittedName>
</protein>
<dbReference type="AlphaFoldDB" id="A0A1H3G8F3"/>
<evidence type="ECO:0000313" key="2">
    <source>
        <dbReference type="Proteomes" id="UP000199529"/>
    </source>
</evidence>
<evidence type="ECO:0000313" key="1">
    <source>
        <dbReference type="EMBL" id="SDX99602.1"/>
    </source>
</evidence>
<sequence length="47" mass="5062">MASLVAARGATLARAMGITLLHIERARTGCGPWQRAQDWLAEAVRQG</sequence>
<gene>
    <name evidence="1" type="ORF">SAMN05216215_101887</name>
</gene>
<organism evidence="1 2">
    <name type="scientific">Saccharopolyspora shandongensis</name>
    <dbReference type="NCBI Taxonomy" id="418495"/>
    <lineage>
        <taxon>Bacteria</taxon>
        <taxon>Bacillati</taxon>
        <taxon>Actinomycetota</taxon>
        <taxon>Actinomycetes</taxon>
        <taxon>Pseudonocardiales</taxon>
        <taxon>Pseudonocardiaceae</taxon>
        <taxon>Saccharopolyspora</taxon>
    </lineage>
</organism>
<dbReference type="EMBL" id="FNOK01000018">
    <property type="protein sequence ID" value="SDX99602.1"/>
    <property type="molecule type" value="Genomic_DNA"/>
</dbReference>